<keyword evidence="3" id="KW-1185">Reference proteome</keyword>
<evidence type="ECO:0000313" key="2">
    <source>
        <dbReference type="EMBL" id="GAA0399025.1"/>
    </source>
</evidence>
<feature type="region of interest" description="Disordered" evidence="1">
    <location>
        <begin position="38"/>
        <end position="61"/>
    </location>
</feature>
<dbReference type="Pfam" id="PF19768">
    <property type="entry name" value="DUF6255"/>
    <property type="match status" value="1"/>
</dbReference>
<accession>A0ABN0YL31</accession>
<organism evidence="2 3">
    <name type="scientific">Streptomyces luteireticuli</name>
    <dbReference type="NCBI Taxonomy" id="173858"/>
    <lineage>
        <taxon>Bacteria</taxon>
        <taxon>Bacillati</taxon>
        <taxon>Actinomycetota</taxon>
        <taxon>Actinomycetes</taxon>
        <taxon>Kitasatosporales</taxon>
        <taxon>Streptomycetaceae</taxon>
        <taxon>Streptomyces</taxon>
    </lineage>
</organism>
<feature type="compositionally biased region" description="Low complexity" evidence="1">
    <location>
        <begin position="45"/>
        <end position="56"/>
    </location>
</feature>
<evidence type="ECO:0000313" key="3">
    <source>
        <dbReference type="Proteomes" id="UP001500879"/>
    </source>
</evidence>
<evidence type="ECO:0000256" key="1">
    <source>
        <dbReference type="SAM" id="MobiDB-lite"/>
    </source>
</evidence>
<sequence>MRAVGRLISHCPHRSGWEPGEGEARCRDCGTRRFTDYRALRTPERPTATTSTTSPPGDRARADRSAAILISRGLHNLCRWGSSNRMWRLAV</sequence>
<dbReference type="EMBL" id="BAAABX010000019">
    <property type="protein sequence ID" value="GAA0399025.1"/>
    <property type="molecule type" value="Genomic_DNA"/>
</dbReference>
<gene>
    <name evidence="2" type="ORF">GCM10010357_20150</name>
</gene>
<dbReference type="InterPro" id="IPR046222">
    <property type="entry name" value="DUF6255"/>
</dbReference>
<comment type="caution">
    <text evidence="2">The sequence shown here is derived from an EMBL/GenBank/DDBJ whole genome shotgun (WGS) entry which is preliminary data.</text>
</comment>
<proteinExistence type="predicted"/>
<protein>
    <submittedName>
        <fullName evidence="2">Uncharacterized protein</fullName>
    </submittedName>
</protein>
<name>A0ABN0YL31_9ACTN</name>
<dbReference type="RefSeq" id="WP_344022231.1">
    <property type="nucleotide sequence ID" value="NZ_BAAABX010000019.1"/>
</dbReference>
<reference evidence="2 3" key="1">
    <citation type="journal article" date="2019" name="Int. J. Syst. Evol. Microbiol.">
        <title>The Global Catalogue of Microorganisms (GCM) 10K type strain sequencing project: providing services to taxonomists for standard genome sequencing and annotation.</title>
        <authorList>
            <consortium name="The Broad Institute Genomics Platform"/>
            <consortium name="The Broad Institute Genome Sequencing Center for Infectious Disease"/>
            <person name="Wu L."/>
            <person name="Ma J."/>
        </authorList>
    </citation>
    <scope>NUCLEOTIDE SEQUENCE [LARGE SCALE GENOMIC DNA]</scope>
    <source>
        <strain evidence="2 3">JCM 4788</strain>
    </source>
</reference>
<dbReference type="Proteomes" id="UP001500879">
    <property type="component" value="Unassembled WGS sequence"/>
</dbReference>